<organism evidence="1 2">
    <name type="scientific">Alloalcanivorax profundimaris</name>
    <dbReference type="NCBI Taxonomy" id="2735259"/>
    <lineage>
        <taxon>Bacteria</taxon>
        <taxon>Pseudomonadati</taxon>
        <taxon>Pseudomonadota</taxon>
        <taxon>Gammaproteobacteria</taxon>
        <taxon>Oceanospirillales</taxon>
        <taxon>Alcanivoracaceae</taxon>
        <taxon>Alloalcanivorax</taxon>
    </lineage>
</organism>
<sequence length="107" mass="12071">MTVYKLCFYVPEDHVEAVKTAVFEAGAGRIGHYDCCSFQLRGQGQFRPLEGSNPHLGEHGEIEIVDEFRVEMICTDDHLKAALSALRLAHPYEEPAIDLWRLEDLPG</sequence>
<accession>A0ABS0AQY3</accession>
<dbReference type="SUPFAM" id="SSF102705">
    <property type="entry name" value="NIF3 (NGG1p interacting factor 3)-like"/>
    <property type="match status" value="1"/>
</dbReference>
<dbReference type="EMBL" id="ARXX01000013">
    <property type="protein sequence ID" value="MBF5055896.1"/>
    <property type="molecule type" value="Genomic_DNA"/>
</dbReference>
<evidence type="ECO:0000313" key="1">
    <source>
        <dbReference type="EMBL" id="MBF5055896.1"/>
    </source>
</evidence>
<dbReference type="InterPro" id="IPR015867">
    <property type="entry name" value="N-reg_PII/ATP_PRibTrfase_C"/>
</dbReference>
<proteinExistence type="predicted"/>
<dbReference type="PANTHER" id="PTHR41774:SF1">
    <property type="entry name" value="NGG1P INTERACTING FACTOR NIF3"/>
    <property type="match status" value="1"/>
</dbReference>
<name>A0ABS0AQY3_9GAMM</name>
<keyword evidence="2" id="KW-1185">Reference proteome</keyword>
<reference evidence="1 2" key="1">
    <citation type="submission" date="2012-09" db="EMBL/GenBank/DDBJ databases">
        <title>Genome Sequence of alkane-degrading Bacterium Alcanivorax sp. 521-1.</title>
        <authorList>
            <person name="Lai Q."/>
            <person name="Shao Z."/>
        </authorList>
    </citation>
    <scope>NUCLEOTIDE SEQUENCE [LARGE SCALE GENOMIC DNA]</scope>
    <source>
        <strain evidence="1 2">521-1</strain>
    </source>
</reference>
<dbReference type="RefSeq" id="WP_194864521.1">
    <property type="nucleotide sequence ID" value="NZ_ARXX01000013.1"/>
</dbReference>
<dbReference type="Proteomes" id="UP000662703">
    <property type="component" value="Unassembled WGS sequence"/>
</dbReference>
<evidence type="ECO:0008006" key="3">
    <source>
        <dbReference type="Google" id="ProtNLM"/>
    </source>
</evidence>
<dbReference type="PANTHER" id="PTHR41774">
    <property type="match status" value="1"/>
</dbReference>
<comment type="caution">
    <text evidence="1">The sequence shown here is derived from an EMBL/GenBank/DDBJ whole genome shotgun (WGS) entry which is preliminary data.</text>
</comment>
<protein>
    <recommendedName>
        <fullName evidence="3">NGG1p interacting factor NIF3</fullName>
    </recommendedName>
</protein>
<dbReference type="InterPro" id="IPR036069">
    <property type="entry name" value="DUF34/NIF3_sf"/>
</dbReference>
<evidence type="ECO:0000313" key="2">
    <source>
        <dbReference type="Proteomes" id="UP000662703"/>
    </source>
</evidence>
<gene>
    <name evidence="1" type="ORF">Y5W_01190</name>
</gene>
<dbReference type="Gene3D" id="3.30.70.120">
    <property type="match status" value="1"/>
</dbReference>